<dbReference type="Proteomes" id="UP000198528">
    <property type="component" value="Unassembled WGS sequence"/>
</dbReference>
<gene>
    <name evidence="1" type="ORF">SAMN04487824_11711</name>
</gene>
<dbReference type="RefSeq" id="WP_090847042.1">
    <property type="nucleotide sequence ID" value="NZ_FMZL01000017.1"/>
</dbReference>
<dbReference type="AlphaFoldDB" id="A0A1G6LXC0"/>
<accession>A0A1G6LXC0</accession>
<dbReference type="EMBL" id="FMZL01000017">
    <property type="protein sequence ID" value="SDC47704.1"/>
    <property type="molecule type" value="Genomic_DNA"/>
</dbReference>
<proteinExistence type="predicted"/>
<organism evidence="1 2">
    <name type="scientific">Parafannyhessea umbonata</name>
    <dbReference type="NCBI Taxonomy" id="604330"/>
    <lineage>
        <taxon>Bacteria</taxon>
        <taxon>Bacillati</taxon>
        <taxon>Actinomycetota</taxon>
        <taxon>Coriobacteriia</taxon>
        <taxon>Coriobacteriales</taxon>
        <taxon>Atopobiaceae</taxon>
        <taxon>Parafannyhessea</taxon>
    </lineage>
</organism>
<protein>
    <submittedName>
        <fullName evidence="1">Uncharacterized protein</fullName>
    </submittedName>
</protein>
<evidence type="ECO:0000313" key="1">
    <source>
        <dbReference type="EMBL" id="SDC47704.1"/>
    </source>
</evidence>
<name>A0A1G6LXC0_9ACTN</name>
<dbReference type="STRING" id="604330.SAMN04489857_1891"/>
<reference evidence="2" key="1">
    <citation type="submission" date="2016-10" db="EMBL/GenBank/DDBJ databases">
        <authorList>
            <person name="Varghese N."/>
            <person name="Submissions S."/>
        </authorList>
    </citation>
    <scope>NUCLEOTIDE SEQUENCE [LARGE SCALE GENOMIC DNA]</scope>
    <source>
        <strain evidence="2">DSM 22619</strain>
    </source>
</reference>
<sequence>MSNPRLQGKSKNYGRDYVFDEERFRNDTPLSSILSGAVSTDMRSHMTENQRARAAWYGANGDIERKHTTGVFLDKTPTKKGRDPILCVYVDSHVRMSDFNANKEIYLARLHGVGLQVSGVKFRLSDARHMRKDAGEKYEGIGKKRASVKLPSLSQEERCRIEDMTRNLPDGIRAKAERAIELSFRRELLENTKNRTTHQK</sequence>
<keyword evidence="2" id="KW-1185">Reference proteome</keyword>
<evidence type="ECO:0000313" key="2">
    <source>
        <dbReference type="Proteomes" id="UP000198528"/>
    </source>
</evidence>